<protein>
    <submittedName>
        <fullName evidence="1">Uncharacterized protein</fullName>
    </submittedName>
</protein>
<dbReference type="AlphaFoldDB" id="A0A0F8XDC0"/>
<dbReference type="EMBL" id="LAZR01063735">
    <property type="protein sequence ID" value="KKK58925.1"/>
    <property type="molecule type" value="Genomic_DNA"/>
</dbReference>
<evidence type="ECO:0000313" key="1">
    <source>
        <dbReference type="EMBL" id="KKK58925.1"/>
    </source>
</evidence>
<accession>A0A0F8XDC0</accession>
<gene>
    <name evidence="1" type="ORF">LCGC14_3039520</name>
</gene>
<organism evidence="1">
    <name type="scientific">marine sediment metagenome</name>
    <dbReference type="NCBI Taxonomy" id="412755"/>
    <lineage>
        <taxon>unclassified sequences</taxon>
        <taxon>metagenomes</taxon>
        <taxon>ecological metagenomes</taxon>
    </lineage>
</organism>
<name>A0A0F8XDC0_9ZZZZ</name>
<reference evidence="1" key="1">
    <citation type="journal article" date="2015" name="Nature">
        <title>Complex archaea that bridge the gap between prokaryotes and eukaryotes.</title>
        <authorList>
            <person name="Spang A."/>
            <person name="Saw J.H."/>
            <person name="Jorgensen S.L."/>
            <person name="Zaremba-Niedzwiedzka K."/>
            <person name="Martijn J."/>
            <person name="Lind A.E."/>
            <person name="van Eijk R."/>
            <person name="Schleper C."/>
            <person name="Guy L."/>
            <person name="Ettema T.J."/>
        </authorList>
    </citation>
    <scope>NUCLEOTIDE SEQUENCE</scope>
</reference>
<comment type="caution">
    <text evidence="1">The sequence shown here is derived from an EMBL/GenBank/DDBJ whole genome shotgun (WGS) entry which is preliminary data.</text>
</comment>
<sequence length="196" mass="21463">MKDLVGQMILPFLGCWLLGAVPTTSDVPTPELEKSFSMILSDGTKSTAVFLPAENGNLYLVYATQRGNLGFWTLTKGTGPIPPDPDPPPPPEPTRLTIVVIENPERSTQIERDILADDQWRGLAMEKHNFLGILPVDLVDKRTGKPPTLLAPFLNLAKGKELPWMILGDDAGKVIWNGHLPESKEAVTNLIKQYGG</sequence>
<proteinExistence type="predicted"/>